<keyword evidence="2" id="KW-0521">NADP</keyword>
<evidence type="ECO:0000313" key="5">
    <source>
        <dbReference type="Proteomes" id="UP000799441"/>
    </source>
</evidence>
<comment type="caution">
    <text evidence="4">The sequence shown here is derived from an EMBL/GenBank/DDBJ whole genome shotgun (WGS) entry which is preliminary data.</text>
</comment>
<dbReference type="PANTHER" id="PTHR43639:SF1">
    <property type="entry name" value="SHORT-CHAIN DEHYDROGENASE_REDUCTASE FAMILY PROTEIN"/>
    <property type="match status" value="1"/>
</dbReference>
<dbReference type="GO" id="GO:0016491">
    <property type="term" value="F:oxidoreductase activity"/>
    <property type="evidence" value="ECO:0007669"/>
    <property type="project" value="UniProtKB-KW"/>
</dbReference>
<dbReference type="EMBL" id="MU003777">
    <property type="protein sequence ID" value="KAF2723227.1"/>
    <property type="molecule type" value="Genomic_DNA"/>
</dbReference>
<evidence type="ECO:0000256" key="2">
    <source>
        <dbReference type="ARBA" id="ARBA00022857"/>
    </source>
</evidence>
<dbReference type="OrthoDB" id="1669814at2759"/>
<accession>A0A9P4Q9R3</accession>
<dbReference type="Gene3D" id="3.40.50.720">
    <property type="entry name" value="NAD(P)-binding Rossmann-like Domain"/>
    <property type="match status" value="1"/>
</dbReference>
<organism evidence="4 5">
    <name type="scientific">Polychaeton citri CBS 116435</name>
    <dbReference type="NCBI Taxonomy" id="1314669"/>
    <lineage>
        <taxon>Eukaryota</taxon>
        <taxon>Fungi</taxon>
        <taxon>Dikarya</taxon>
        <taxon>Ascomycota</taxon>
        <taxon>Pezizomycotina</taxon>
        <taxon>Dothideomycetes</taxon>
        <taxon>Dothideomycetidae</taxon>
        <taxon>Capnodiales</taxon>
        <taxon>Capnodiaceae</taxon>
        <taxon>Polychaeton</taxon>
    </lineage>
</organism>
<evidence type="ECO:0000256" key="1">
    <source>
        <dbReference type="ARBA" id="ARBA00006484"/>
    </source>
</evidence>
<dbReference type="InterPro" id="IPR002347">
    <property type="entry name" value="SDR_fam"/>
</dbReference>
<protein>
    <submittedName>
        <fullName evidence="4">NAD(P)-binding protein</fullName>
    </submittedName>
</protein>
<dbReference type="CDD" id="cd05233">
    <property type="entry name" value="SDR_c"/>
    <property type="match status" value="1"/>
</dbReference>
<sequence length="263" mass="28294">MSVITYTNYASLTGKNVIVTGGAEGIGAAAVKAFSQQDSNVFIFDISEASATKLIEDIKESGAKAPTFYQCDVTNLDRLKELAEKIVSEHKTIDVLVNNAASAAGAARVPTMGVTAEGWEFGINVNLRHMLFLSQYVIPHMQKNGGGSIINMGSINWRIPGSGLPVYTTCKAAIMGLTKTLSKEFGHDNIRVNSVMPGHIATERQIKEVMTEEYKKEILAAQSLKRFLTPEEVAKLILFLASDDASAITGSSYIADGGWVSDV</sequence>
<proteinExistence type="inferred from homology"/>
<dbReference type="FunFam" id="3.40.50.720:FF:000084">
    <property type="entry name" value="Short-chain dehydrogenase reductase"/>
    <property type="match status" value="1"/>
</dbReference>
<dbReference type="AlphaFoldDB" id="A0A9P4Q9R3"/>
<evidence type="ECO:0000313" key="4">
    <source>
        <dbReference type="EMBL" id="KAF2723227.1"/>
    </source>
</evidence>
<reference evidence="4" key="1">
    <citation type="journal article" date="2020" name="Stud. Mycol.">
        <title>101 Dothideomycetes genomes: a test case for predicting lifestyles and emergence of pathogens.</title>
        <authorList>
            <person name="Haridas S."/>
            <person name="Albert R."/>
            <person name="Binder M."/>
            <person name="Bloem J."/>
            <person name="Labutti K."/>
            <person name="Salamov A."/>
            <person name="Andreopoulos B."/>
            <person name="Baker S."/>
            <person name="Barry K."/>
            <person name="Bills G."/>
            <person name="Bluhm B."/>
            <person name="Cannon C."/>
            <person name="Castanera R."/>
            <person name="Culley D."/>
            <person name="Daum C."/>
            <person name="Ezra D."/>
            <person name="Gonzalez J."/>
            <person name="Henrissat B."/>
            <person name="Kuo A."/>
            <person name="Liang C."/>
            <person name="Lipzen A."/>
            <person name="Lutzoni F."/>
            <person name="Magnuson J."/>
            <person name="Mondo S."/>
            <person name="Nolan M."/>
            <person name="Ohm R."/>
            <person name="Pangilinan J."/>
            <person name="Park H.-J."/>
            <person name="Ramirez L."/>
            <person name="Alfaro M."/>
            <person name="Sun H."/>
            <person name="Tritt A."/>
            <person name="Yoshinaga Y."/>
            <person name="Zwiers L.-H."/>
            <person name="Turgeon B."/>
            <person name="Goodwin S."/>
            <person name="Spatafora J."/>
            <person name="Crous P."/>
            <person name="Grigoriev I."/>
        </authorList>
    </citation>
    <scope>NUCLEOTIDE SEQUENCE</scope>
    <source>
        <strain evidence="4">CBS 116435</strain>
    </source>
</reference>
<comment type="similarity">
    <text evidence="1">Belongs to the short-chain dehydrogenases/reductases (SDR) family.</text>
</comment>
<keyword evidence="5" id="KW-1185">Reference proteome</keyword>
<dbReference type="PRINTS" id="PR00080">
    <property type="entry name" value="SDRFAMILY"/>
</dbReference>
<dbReference type="PRINTS" id="PR00081">
    <property type="entry name" value="GDHRDH"/>
</dbReference>
<keyword evidence="3" id="KW-0560">Oxidoreductase</keyword>
<dbReference type="InterPro" id="IPR036291">
    <property type="entry name" value="NAD(P)-bd_dom_sf"/>
</dbReference>
<name>A0A9P4Q9R3_9PEZI</name>
<dbReference type="InterPro" id="IPR020904">
    <property type="entry name" value="Sc_DH/Rdtase_CS"/>
</dbReference>
<dbReference type="PROSITE" id="PS00061">
    <property type="entry name" value="ADH_SHORT"/>
    <property type="match status" value="1"/>
</dbReference>
<evidence type="ECO:0000256" key="3">
    <source>
        <dbReference type="ARBA" id="ARBA00023002"/>
    </source>
</evidence>
<dbReference type="Proteomes" id="UP000799441">
    <property type="component" value="Unassembled WGS sequence"/>
</dbReference>
<dbReference type="PANTHER" id="PTHR43639">
    <property type="entry name" value="OXIDOREDUCTASE, SHORT-CHAIN DEHYDROGENASE/REDUCTASE FAMILY (AFU_ORTHOLOGUE AFUA_5G02870)"/>
    <property type="match status" value="1"/>
</dbReference>
<dbReference type="Pfam" id="PF13561">
    <property type="entry name" value="adh_short_C2"/>
    <property type="match status" value="1"/>
</dbReference>
<gene>
    <name evidence="4" type="ORF">K431DRAFT_220164</name>
</gene>
<dbReference type="SUPFAM" id="SSF51735">
    <property type="entry name" value="NAD(P)-binding Rossmann-fold domains"/>
    <property type="match status" value="1"/>
</dbReference>